<name>A0A8H6HHP6_9AGAR</name>
<organism evidence="2 3">
    <name type="scientific">Ephemerocybe angulata</name>
    <dbReference type="NCBI Taxonomy" id="980116"/>
    <lineage>
        <taxon>Eukaryota</taxon>
        <taxon>Fungi</taxon>
        <taxon>Dikarya</taxon>
        <taxon>Basidiomycota</taxon>
        <taxon>Agaricomycotina</taxon>
        <taxon>Agaricomycetes</taxon>
        <taxon>Agaricomycetidae</taxon>
        <taxon>Agaricales</taxon>
        <taxon>Agaricineae</taxon>
        <taxon>Psathyrellaceae</taxon>
        <taxon>Ephemerocybe</taxon>
    </lineage>
</organism>
<keyword evidence="1" id="KW-1133">Transmembrane helix</keyword>
<evidence type="ECO:0000313" key="2">
    <source>
        <dbReference type="EMBL" id="KAF6746575.1"/>
    </source>
</evidence>
<keyword evidence="3" id="KW-1185">Reference proteome</keyword>
<comment type="caution">
    <text evidence="2">The sequence shown here is derived from an EMBL/GenBank/DDBJ whole genome shotgun (WGS) entry which is preliminary data.</text>
</comment>
<gene>
    <name evidence="2" type="ORF">DFP72DRAFT_634551</name>
</gene>
<keyword evidence="1" id="KW-0472">Membrane</keyword>
<proteinExistence type="predicted"/>
<evidence type="ECO:0000256" key="1">
    <source>
        <dbReference type="SAM" id="Phobius"/>
    </source>
</evidence>
<feature type="transmembrane region" description="Helical" evidence="1">
    <location>
        <begin position="92"/>
        <end position="113"/>
    </location>
</feature>
<accession>A0A8H6HHP6</accession>
<keyword evidence="1" id="KW-0812">Transmembrane</keyword>
<dbReference type="Proteomes" id="UP000521943">
    <property type="component" value="Unassembled WGS sequence"/>
</dbReference>
<protein>
    <submittedName>
        <fullName evidence="2">Uncharacterized protein</fullName>
    </submittedName>
</protein>
<reference evidence="2 3" key="1">
    <citation type="submission" date="2020-07" db="EMBL/GenBank/DDBJ databases">
        <title>Comparative genomics of pyrophilous fungi reveals a link between fire events and developmental genes.</title>
        <authorList>
            <consortium name="DOE Joint Genome Institute"/>
            <person name="Steindorff A.S."/>
            <person name="Carver A."/>
            <person name="Calhoun S."/>
            <person name="Stillman K."/>
            <person name="Liu H."/>
            <person name="Lipzen A."/>
            <person name="Pangilinan J."/>
            <person name="Labutti K."/>
            <person name="Bruns T.D."/>
            <person name="Grigoriev I.V."/>
        </authorList>
    </citation>
    <scope>NUCLEOTIDE SEQUENCE [LARGE SCALE GENOMIC DNA]</scope>
    <source>
        <strain evidence="2 3">CBS 144469</strain>
    </source>
</reference>
<dbReference type="EMBL" id="JACGCI010000091">
    <property type="protein sequence ID" value="KAF6746575.1"/>
    <property type="molecule type" value="Genomic_DNA"/>
</dbReference>
<dbReference type="AlphaFoldDB" id="A0A8H6HHP6"/>
<feature type="transmembrane region" description="Helical" evidence="1">
    <location>
        <begin position="63"/>
        <end position="80"/>
    </location>
</feature>
<sequence length="125" mass="13844">MRLCARLVGDEVKIKDPPSLEGSYYVYPSRPSRASLYPLSLILIYSVRPNTSASSSYPLHRRAPTFDGITIALILFLSAYNTHPMLSSSSRYSISILVMTANDLFAFFLLSLGSLRSIGMVSRCT</sequence>
<evidence type="ECO:0000313" key="3">
    <source>
        <dbReference type="Proteomes" id="UP000521943"/>
    </source>
</evidence>